<dbReference type="EMBL" id="BGPR01000109">
    <property type="protein sequence ID" value="GBL95220.1"/>
    <property type="molecule type" value="Genomic_DNA"/>
</dbReference>
<evidence type="ECO:0000313" key="2">
    <source>
        <dbReference type="Proteomes" id="UP000499080"/>
    </source>
</evidence>
<proteinExistence type="predicted"/>
<keyword evidence="2" id="KW-1185">Reference proteome</keyword>
<evidence type="ECO:0000313" key="1">
    <source>
        <dbReference type="EMBL" id="GBL95220.1"/>
    </source>
</evidence>
<organism evidence="1 2">
    <name type="scientific">Araneus ventricosus</name>
    <name type="common">Orbweaver spider</name>
    <name type="synonym">Epeira ventricosa</name>
    <dbReference type="NCBI Taxonomy" id="182803"/>
    <lineage>
        <taxon>Eukaryota</taxon>
        <taxon>Metazoa</taxon>
        <taxon>Ecdysozoa</taxon>
        <taxon>Arthropoda</taxon>
        <taxon>Chelicerata</taxon>
        <taxon>Arachnida</taxon>
        <taxon>Araneae</taxon>
        <taxon>Araneomorphae</taxon>
        <taxon>Entelegynae</taxon>
        <taxon>Araneoidea</taxon>
        <taxon>Araneidae</taxon>
        <taxon>Araneus</taxon>
    </lineage>
</organism>
<protein>
    <submittedName>
        <fullName evidence="1">Uncharacterized protein</fullName>
    </submittedName>
</protein>
<sequence>MHTSMHITYFPDSSRAKLVIQRSKKSRQEEKAPNDVSITEELPSTMLTRVIKRLYNHWVESTLLGYGMESPSCTYQCTKCSCGNSSHPWSICVNSLQKISNLG</sequence>
<name>A0A4Y2BSP4_ARAVE</name>
<dbReference type="AlphaFoldDB" id="A0A4Y2BSP4"/>
<comment type="caution">
    <text evidence="1">The sequence shown here is derived from an EMBL/GenBank/DDBJ whole genome shotgun (WGS) entry which is preliminary data.</text>
</comment>
<gene>
    <name evidence="1" type="ORF">AVEN_253546_1</name>
</gene>
<dbReference type="Proteomes" id="UP000499080">
    <property type="component" value="Unassembled WGS sequence"/>
</dbReference>
<accession>A0A4Y2BSP4</accession>
<reference evidence="1 2" key="1">
    <citation type="journal article" date="2019" name="Sci. Rep.">
        <title>Orb-weaving spider Araneus ventricosus genome elucidates the spidroin gene catalogue.</title>
        <authorList>
            <person name="Kono N."/>
            <person name="Nakamura H."/>
            <person name="Ohtoshi R."/>
            <person name="Moran D.A.P."/>
            <person name="Shinohara A."/>
            <person name="Yoshida Y."/>
            <person name="Fujiwara M."/>
            <person name="Mori M."/>
            <person name="Tomita M."/>
            <person name="Arakawa K."/>
        </authorList>
    </citation>
    <scope>NUCLEOTIDE SEQUENCE [LARGE SCALE GENOMIC DNA]</scope>
</reference>